<sequence length="640" mass="70893">MSPLLLFGLVFLSHFNGGLNTPLPSPNFGDHVSILSIDGGGIRGIIPATVLIYLDNALKAKDPTTSLADYFDVISGTSTGGIMSVMLAAPNASDSNRPLFTPSQVVQFYKKNGPNIFKPRSIIDPIQCPKYDGKFLRDTARQILKETRLDQTLTNLVIPTFDEDKIHPVIFSNYKLKTESYLNAKLSDIALGTSAAPTYFPSHEFQNDGVAFDLADGALAANNPALVAVSEVIQNNGQKEILLLSLGTGIPTAQKRLGGIFDLGCQALWLSLHQDTFNEAMFRTDVTHYYLATIFPGILPADNYLRIEEYNLDPSMEEMDDASKKNMDKLETVGKNLLLQKVKRMNVNTFLPFELDQTNAQALDRSFFDPIKCPKYDGVFLRDKARELLNDTRLNQTLTNVVITSFDEQKIYPVLFSSFKLKTQTYLNALLSDIGLSTSAAPTFFPSHKFQNDGVEFDLIDGAMAANNPGLVATSEVIQHSGQKEIVLLSLGTGITPKAKDNLGNIFDGLCAFGWLAENLDVISEVASSTDMSHYYLATIFPGLLPADNYLRIEEYNLDPSMKDMDNTDKTNLDNLEKAGTALLTQKVKRINVNTFLPYELDQTNAQALDRLAEKLYAERQLRLKRKSMEKGGRPFIETV</sequence>
<dbReference type="PANTHER" id="PTHR32176:SF33">
    <property type="entry name" value="PATATIN"/>
    <property type="match status" value="1"/>
</dbReference>
<comment type="domain">
    <text evidence="5">The nitrogen atoms of the two glycine residues in the GGXR motif define the oxyanion hole, and stabilize the oxyanion that forms during the nucleophilic attack by the catalytic serine during substrate cleavage.</text>
</comment>
<evidence type="ECO:0000256" key="1">
    <source>
        <dbReference type="ARBA" id="ARBA00010240"/>
    </source>
</evidence>
<protein>
    <recommendedName>
        <fullName evidence="5">Patatin</fullName>
        <ecNumber evidence="5">3.1.1.-</ecNumber>
    </recommendedName>
</protein>
<name>A0AAQ3NYN2_VIGMU</name>
<feature type="active site" description="Nucleophile" evidence="4">
    <location>
        <position position="78"/>
    </location>
</feature>
<reference evidence="8 9" key="1">
    <citation type="journal article" date="2023" name="Life. Sci Alliance">
        <title>Evolutionary insights into 3D genome organization and epigenetic landscape of Vigna mungo.</title>
        <authorList>
            <person name="Junaid A."/>
            <person name="Singh B."/>
            <person name="Bhatia S."/>
        </authorList>
    </citation>
    <scope>NUCLEOTIDE SEQUENCE [LARGE SCALE GENOMIC DNA]</scope>
    <source>
        <strain evidence="8">Urdbean</strain>
    </source>
</reference>
<feature type="short sequence motif" description="GXSXG" evidence="4">
    <location>
        <begin position="76"/>
        <end position="80"/>
    </location>
</feature>
<feature type="short sequence motif" description="DGA/G" evidence="4">
    <location>
        <begin position="216"/>
        <end position="218"/>
    </location>
</feature>
<evidence type="ECO:0000256" key="4">
    <source>
        <dbReference type="PROSITE-ProRule" id="PRU01161"/>
    </source>
</evidence>
<feature type="signal peptide" evidence="6">
    <location>
        <begin position="1"/>
        <end position="20"/>
    </location>
</feature>
<dbReference type="GO" id="GO:0016042">
    <property type="term" value="P:lipid catabolic process"/>
    <property type="evidence" value="ECO:0007669"/>
    <property type="project" value="UniProtKB-UniRule"/>
</dbReference>
<dbReference type="FunFam" id="3.40.1090.10:FF:000061">
    <property type="entry name" value="Patatin"/>
    <property type="match status" value="1"/>
</dbReference>
<keyword evidence="3 4" id="KW-0443">Lipid metabolism</keyword>
<gene>
    <name evidence="8" type="ORF">V8G54_009775</name>
</gene>
<feature type="domain" description="PNPLA" evidence="7">
    <location>
        <begin position="35"/>
        <end position="229"/>
    </location>
</feature>
<evidence type="ECO:0000256" key="3">
    <source>
        <dbReference type="ARBA" id="ARBA00023098"/>
    </source>
</evidence>
<comment type="function">
    <text evidence="5">Lipolytic acyl hydrolase (LAH).</text>
</comment>
<feature type="active site" description="Proton acceptor" evidence="4">
    <location>
        <position position="216"/>
    </location>
</feature>
<accession>A0AAQ3NYN2</accession>
<evidence type="ECO:0000313" key="9">
    <source>
        <dbReference type="Proteomes" id="UP001374535"/>
    </source>
</evidence>
<dbReference type="EMBL" id="CP144698">
    <property type="protein sequence ID" value="WVZ16793.1"/>
    <property type="molecule type" value="Genomic_DNA"/>
</dbReference>
<dbReference type="GO" id="GO:0047372">
    <property type="term" value="F:monoacylglycerol lipase activity"/>
    <property type="evidence" value="ECO:0007669"/>
    <property type="project" value="TreeGrafter"/>
</dbReference>
<keyword evidence="6" id="KW-0732">Signal</keyword>
<dbReference type="InterPro" id="IPR016035">
    <property type="entry name" value="Acyl_Trfase/lysoPLipase"/>
</dbReference>
<dbReference type="Gene3D" id="3.40.1090.10">
    <property type="entry name" value="Cytosolic phospholipase A2 catalytic domain"/>
    <property type="match status" value="2"/>
</dbReference>
<evidence type="ECO:0000313" key="8">
    <source>
        <dbReference type="EMBL" id="WVZ16793.1"/>
    </source>
</evidence>
<evidence type="ECO:0000259" key="7">
    <source>
        <dbReference type="PROSITE" id="PS51635"/>
    </source>
</evidence>
<dbReference type="EC" id="3.1.1.-" evidence="5"/>
<feature type="chain" id="PRO_5043052678" description="Patatin" evidence="6">
    <location>
        <begin position="21"/>
        <end position="640"/>
    </location>
</feature>
<dbReference type="AlphaFoldDB" id="A0AAQ3NYN2"/>
<organism evidence="8 9">
    <name type="scientific">Vigna mungo</name>
    <name type="common">Black gram</name>
    <name type="synonym">Phaseolus mungo</name>
    <dbReference type="NCBI Taxonomy" id="3915"/>
    <lineage>
        <taxon>Eukaryota</taxon>
        <taxon>Viridiplantae</taxon>
        <taxon>Streptophyta</taxon>
        <taxon>Embryophyta</taxon>
        <taxon>Tracheophyta</taxon>
        <taxon>Spermatophyta</taxon>
        <taxon>Magnoliopsida</taxon>
        <taxon>eudicotyledons</taxon>
        <taxon>Gunneridae</taxon>
        <taxon>Pentapetalae</taxon>
        <taxon>rosids</taxon>
        <taxon>fabids</taxon>
        <taxon>Fabales</taxon>
        <taxon>Fabaceae</taxon>
        <taxon>Papilionoideae</taxon>
        <taxon>50 kb inversion clade</taxon>
        <taxon>NPAAA clade</taxon>
        <taxon>indigoferoid/millettioid clade</taxon>
        <taxon>Phaseoleae</taxon>
        <taxon>Vigna</taxon>
    </lineage>
</organism>
<dbReference type="InterPro" id="IPR002641">
    <property type="entry name" value="PNPLA_dom"/>
</dbReference>
<dbReference type="Pfam" id="PF01734">
    <property type="entry name" value="Patatin"/>
    <property type="match status" value="2"/>
</dbReference>
<proteinExistence type="inferred from homology"/>
<dbReference type="Proteomes" id="UP001374535">
    <property type="component" value="Chromosome 3"/>
</dbReference>
<keyword evidence="9" id="KW-1185">Reference proteome</keyword>
<feature type="short sequence motif" description="GXGXXG" evidence="4">
    <location>
        <begin position="39"/>
        <end position="44"/>
    </location>
</feature>
<dbReference type="PROSITE" id="PS51635">
    <property type="entry name" value="PNPLA"/>
    <property type="match status" value="1"/>
</dbReference>
<evidence type="ECO:0000256" key="2">
    <source>
        <dbReference type="ARBA" id="ARBA00022963"/>
    </source>
</evidence>
<comment type="similarity">
    <text evidence="1 5">Belongs to the patatin family.</text>
</comment>
<dbReference type="PANTHER" id="PTHR32176">
    <property type="entry name" value="XYLOSE ISOMERASE"/>
    <property type="match status" value="1"/>
</dbReference>
<keyword evidence="4 5" id="KW-0378">Hydrolase</keyword>
<dbReference type="SUPFAM" id="SSF52151">
    <property type="entry name" value="FabD/lysophospholipase-like"/>
    <property type="match status" value="2"/>
</dbReference>
<evidence type="ECO:0000256" key="5">
    <source>
        <dbReference type="RuleBase" id="RU361262"/>
    </source>
</evidence>
<evidence type="ECO:0000256" key="6">
    <source>
        <dbReference type="SAM" id="SignalP"/>
    </source>
</evidence>
<keyword evidence="2 4" id="KW-0442">Lipid degradation</keyword>
<dbReference type="GO" id="GO:0004620">
    <property type="term" value="F:phospholipase activity"/>
    <property type="evidence" value="ECO:0007669"/>
    <property type="project" value="TreeGrafter"/>
</dbReference>